<protein>
    <submittedName>
        <fullName evidence="6">Dienelactone hydrolase</fullName>
    </submittedName>
</protein>
<dbReference type="EMBL" id="JRPN01000022">
    <property type="protein sequence ID" value="KGT75931.1"/>
    <property type="molecule type" value="Genomic_DNA"/>
</dbReference>
<keyword evidence="1 6" id="KW-0378">Hydrolase</keyword>
<feature type="domain" description="Peptidase S9 prolyl oligopeptidase catalytic" evidence="5">
    <location>
        <begin position="96"/>
        <end position="174"/>
    </location>
</feature>
<proteinExistence type="predicted"/>
<evidence type="ECO:0000313" key="7">
    <source>
        <dbReference type="Proteomes" id="UP000030377"/>
    </source>
</evidence>
<evidence type="ECO:0000259" key="5">
    <source>
        <dbReference type="Pfam" id="PF00326"/>
    </source>
</evidence>
<dbReference type="GO" id="GO:0006508">
    <property type="term" value="P:proteolysis"/>
    <property type="evidence" value="ECO:0007669"/>
    <property type="project" value="InterPro"/>
</dbReference>
<evidence type="ECO:0000256" key="1">
    <source>
        <dbReference type="ARBA" id="ARBA00022801"/>
    </source>
</evidence>
<dbReference type="Proteomes" id="UP000030377">
    <property type="component" value="Unassembled WGS sequence"/>
</dbReference>
<keyword evidence="2" id="KW-0442">Lipid degradation</keyword>
<feature type="chain" id="PRO_5002004622" evidence="4">
    <location>
        <begin position="23"/>
        <end position="323"/>
    </location>
</feature>
<gene>
    <name evidence="6" type="ORF">MA20_30865</name>
</gene>
<dbReference type="Gene3D" id="3.40.50.1820">
    <property type="entry name" value="alpha/beta hydrolase"/>
    <property type="match status" value="1"/>
</dbReference>
<dbReference type="GO" id="GO:0008236">
    <property type="term" value="F:serine-type peptidase activity"/>
    <property type="evidence" value="ECO:0007669"/>
    <property type="project" value="InterPro"/>
</dbReference>
<dbReference type="AlphaFoldDB" id="A0A0A3XS10"/>
<dbReference type="InterPro" id="IPR029058">
    <property type="entry name" value="AB_hydrolase_fold"/>
</dbReference>
<evidence type="ECO:0000256" key="2">
    <source>
        <dbReference type="ARBA" id="ARBA00022963"/>
    </source>
</evidence>
<dbReference type="PANTHER" id="PTHR10272">
    <property type="entry name" value="PLATELET-ACTIVATING FACTOR ACETYLHYDROLASE"/>
    <property type="match status" value="1"/>
</dbReference>
<dbReference type="GO" id="GO:0016042">
    <property type="term" value="P:lipid catabolic process"/>
    <property type="evidence" value="ECO:0007669"/>
    <property type="project" value="UniProtKB-KW"/>
</dbReference>
<dbReference type="PANTHER" id="PTHR10272:SF0">
    <property type="entry name" value="PLATELET-ACTIVATING FACTOR ACETYLHYDROLASE"/>
    <property type="match status" value="1"/>
</dbReference>
<comment type="caution">
    <text evidence="6">The sequence shown here is derived from an EMBL/GenBank/DDBJ whole genome shotgun (WGS) entry which is preliminary data.</text>
</comment>
<dbReference type="InterPro" id="IPR016986">
    <property type="entry name" value="UCP031982_abhydr"/>
</dbReference>
<reference evidence="6 7" key="1">
    <citation type="submission" date="2014-09" db="EMBL/GenBank/DDBJ databases">
        <title>Draft genome of Bradyrhizobium japonicum Is-34.</title>
        <authorList>
            <person name="Tsurumaru H."/>
            <person name="Yamakawa T."/>
            <person name="Hashimoto S."/>
            <person name="Okizaki K."/>
            <person name="Kanesaki Y."/>
            <person name="Yoshikawa H."/>
            <person name="Yajima S."/>
        </authorList>
    </citation>
    <scope>NUCLEOTIDE SEQUENCE [LARGE SCALE GENOMIC DNA]</scope>
    <source>
        <strain evidence="6 7">Is-34</strain>
    </source>
</reference>
<feature type="signal peptide" evidence="4">
    <location>
        <begin position="1"/>
        <end position="22"/>
    </location>
</feature>
<accession>A0A0A3XS10</accession>
<dbReference type="GO" id="GO:0003847">
    <property type="term" value="F:1-alkyl-2-acetylglycerophosphocholine esterase activity"/>
    <property type="evidence" value="ECO:0007669"/>
    <property type="project" value="TreeGrafter"/>
</dbReference>
<dbReference type="RefSeq" id="WP_028155873.1">
    <property type="nucleotide sequence ID" value="NZ_JANUDC010000001.1"/>
</dbReference>
<evidence type="ECO:0000256" key="3">
    <source>
        <dbReference type="ARBA" id="ARBA00023098"/>
    </source>
</evidence>
<name>A0A0A3XS10_BRAJP</name>
<sequence length="323" mass="34980">MRYTIAYFFAVLIAVTAGQADAAVGFRHFSIDDPQGRPIEVGVWYPTTMTPKLEAVETDQQMVARDAPVEGTGLPLVVISHGHGGSYAGHLDTAMALANAGFVVAALTHNGDSWRDQSRPTAIWERPRQLKLLTDYMLGAWADHGRLDANRVGAFGFSAGGLTVLAAAGGEPDLRTLPSHCKAHPAFEDCQIMAEHPLLPETDIVWTHDPRIKAVVSAAPALGFAFGTNGLAAVLQPVQLWRAADDQVLPHPYYAEAVRLALPTPPETHVVADAGHYDFLKPCSADLATRMPTICTSKPGFDRAAFHERFDHDIVAFFKRTLP</sequence>
<keyword evidence="3" id="KW-0443">Lipid metabolism</keyword>
<keyword evidence="4" id="KW-0732">Signal</keyword>
<dbReference type="PIRSF" id="PIRSF031982">
    <property type="entry name" value="UCP031982_abhydr"/>
    <property type="match status" value="1"/>
</dbReference>
<dbReference type="SUPFAM" id="SSF53474">
    <property type="entry name" value="alpha/beta-Hydrolases"/>
    <property type="match status" value="1"/>
</dbReference>
<dbReference type="Pfam" id="PF00326">
    <property type="entry name" value="Peptidase_S9"/>
    <property type="match status" value="1"/>
</dbReference>
<evidence type="ECO:0000256" key="4">
    <source>
        <dbReference type="SAM" id="SignalP"/>
    </source>
</evidence>
<organism evidence="6 7">
    <name type="scientific">Bradyrhizobium japonicum</name>
    <dbReference type="NCBI Taxonomy" id="375"/>
    <lineage>
        <taxon>Bacteria</taxon>
        <taxon>Pseudomonadati</taxon>
        <taxon>Pseudomonadota</taxon>
        <taxon>Alphaproteobacteria</taxon>
        <taxon>Hyphomicrobiales</taxon>
        <taxon>Nitrobacteraceae</taxon>
        <taxon>Bradyrhizobium</taxon>
    </lineage>
</organism>
<dbReference type="STRING" id="375.BKD09_RS32430"/>
<dbReference type="InterPro" id="IPR001375">
    <property type="entry name" value="Peptidase_S9_cat"/>
</dbReference>
<evidence type="ECO:0000313" key="6">
    <source>
        <dbReference type="EMBL" id="KGT75931.1"/>
    </source>
</evidence>